<sequence>MSAHERAAKARARMEQVRREMAERRALRARNARAVRERALESLRRQGPVAAQVAKHMGELGRRRAQAGGWATEKTERDRDYIMGIGTDDEQADARFSFRPSPVPPRVEPATGPVETLPAAAVPPPPPPPPTRRSSREREVLDDEEDFSNQSTWLRNQ</sequence>
<dbReference type="RefSeq" id="WP_075130540.1">
    <property type="nucleotide sequence ID" value="NZ_MSIE01000153.1"/>
</dbReference>
<keyword evidence="4" id="KW-1185">Reference proteome</keyword>
<accession>A0A1Q8BRX8</accession>
<feature type="compositionally biased region" description="Pro residues" evidence="2">
    <location>
        <begin position="121"/>
        <end position="131"/>
    </location>
</feature>
<evidence type="ECO:0000256" key="2">
    <source>
        <dbReference type="SAM" id="MobiDB-lite"/>
    </source>
</evidence>
<feature type="region of interest" description="Disordered" evidence="2">
    <location>
        <begin position="40"/>
        <end position="157"/>
    </location>
</feature>
<name>A0A1Q8BRX8_9PSEU</name>
<dbReference type="EMBL" id="MSIE01000153">
    <property type="protein sequence ID" value="OLF04859.1"/>
    <property type="molecule type" value="Genomic_DNA"/>
</dbReference>
<dbReference type="STRING" id="1912961.BU204_37555"/>
<keyword evidence="1" id="KW-0175">Coiled coil</keyword>
<comment type="caution">
    <text evidence="3">The sequence shown here is derived from an EMBL/GenBank/DDBJ whole genome shotgun (WGS) entry which is preliminary data.</text>
</comment>
<feature type="compositionally biased region" description="Polar residues" evidence="2">
    <location>
        <begin position="148"/>
        <end position="157"/>
    </location>
</feature>
<dbReference type="OrthoDB" id="3629679at2"/>
<gene>
    <name evidence="3" type="ORF">BU204_37555</name>
</gene>
<protein>
    <submittedName>
        <fullName evidence="3">Uncharacterized protein</fullName>
    </submittedName>
</protein>
<dbReference type="Proteomes" id="UP000185596">
    <property type="component" value="Unassembled WGS sequence"/>
</dbReference>
<evidence type="ECO:0000313" key="3">
    <source>
        <dbReference type="EMBL" id="OLF04859.1"/>
    </source>
</evidence>
<feature type="coiled-coil region" evidence="1">
    <location>
        <begin position="7"/>
        <end position="37"/>
    </location>
</feature>
<dbReference type="AlphaFoldDB" id="A0A1Q8BRX8"/>
<reference evidence="3 4" key="1">
    <citation type="submission" date="2016-12" db="EMBL/GenBank/DDBJ databases">
        <title>The draft genome sequence of Actinophytocola sp. 11-183.</title>
        <authorList>
            <person name="Wang W."/>
            <person name="Yuan L."/>
        </authorList>
    </citation>
    <scope>NUCLEOTIDE SEQUENCE [LARGE SCALE GENOMIC DNA]</scope>
    <source>
        <strain evidence="3 4">11-183</strain>
    </source>
</reference>
<evidence type="ECO:0000256" key="1">
    <source>
        <dbReference type="SAM" id="Coils"/>
    </source>
</evidence>
<organism evidence="3 4">
    <name type="scientific">Actinophytocola xanthii</name>
    <dbReference type="NCBI Taxonomy" id="1912961"/>
    <lineage>
        <taxon>Bacteria</taxon>
        <taxon>Bacillati</taxon>
        <taxon>Actinomycetota</taxon>
        <taxon>Actinomycetes</taxon>
        <taxon>Pseudonocardiales</taxon>
        <taxon>Pseudonocardiaceae</taxon>
    </lineage>
</organism>
<evidence type="ECO:0000313" key="4">
    <source>
        <dbReference type="Proteomes" id="UP000185596"/>
    </source>
</evidence>
<proteinExistence type="predicted"/>